<evidence type="ECO:0000313" key="1">
    <source>
        <dbReference type="EMBL" id="KIM60164.1"/>
    </source>
</evidence>
<keyword evidence="2" id="KW-1185">Reference proteome</keyword>
<dbReference type="AlphaFoldDB" id="A0A0C3DVG1"/>
<organism evidence="1 2">
    <name type="scientific">Scleroderma citrinum Foug A</name>
    <dbReference type="NCBI Taxonomy" id="1036808"/>
    <lineage>
        <taxon>Eukaryota</taxon>
        <taxon>Fungi</taxon>
        <taxon>Dikarya</taxon>
        <taxon>Basidiomycota</taxon>
        <taxon>Agaricomycotina</taxon>
        <taxon>Agaricomycetes</taxon>
        <taxon>Agaricomycetidae</taxon>
        <taxon>Boletales</taxon>
        <taxon>Sclerodermatineae</taxon>
        <taxon>Sclerodermataceae</taxon>
        <taxon>Scleroderma</taxon>
    </lineage>
</organism>
<dbReference type="EMBL" id="KN822065">
    <property type="protein sequence ID" value="KIM60164.1"/>
    <property type="molecule type" value="Genomic_DNA"/>
</dbReference>
<sequence>HWCFGHIGVKGLQQLQHKGLVDGLIMLPSLNIDCTTCIEAKQSRMPFPTTSEV</sequence>
<dbReference type="OrthoDB" id="7691805at2759"/>
<feature type="non-terminal residue" evidence="1">
    <location>
        <position position="1"/>
    </location>
</feature>
<evidence type="ECO:0000313" key="2">
    <source>
        <dbReference type="Proteomes" id="UP000053989"/>
    </source>
</evidence>
<dbReference type="HOGENOM" id="CLU_3074494_0_0_1"/>
<dbReference type="Proteomes" id="UP000053989">
    <property type="component" value="Unassembled WGS sequence"/>
</dbReference>
<proteinExistence type="predicted"/>
<name>A0A0C3DVG1_9AGAM</name>
<evidence type="ECO:0008006" key="3">
    <source>
        <dbReference type="Google" id="ProtNLM"/>
    </source>
</evidence>
<reference evidence="1 2" key="1">
    <citation type="submission" date="2014-04" db="EMBL/GenBank/DDBJ databases">
        <authorList>
            <consortium name="DOE Joint Genome Institute"/>
            <person name="Kuo A."/>
            <person name="Kohler A."/>
            <person name="Nagy L.G."/>
            <person name="Floudas D."/>
            <person name="Copeland A."/>
            <person name="Barry K.W."/>
            <person name="Cichocki N."/>
            <person name="Veneault-Fourrey C."/>
            <person name="LaButti K."/>
            <person name="Lindquist E.A."/>
            <person name="Lipzen A."/>
            <person name="Lundell T."/>
            <person name="Morin E."/>
            <person name="Murat C."/>
            <person name="Sun H."/>
            <person name="Tunlid A."/>
            <person name="Henrissat B."/>
            <person name="Grigoriev I.V."/>
            <person name="Hibbett D.S."/>
            <person name="Martin F."/>
            <person name="Nordberg H.P."/>
            <person name="Cantor M.N."/>
            <person name="Hua S.X."/>
        </authorList>
    </citation>
    <scope>NUCLEOTIDE SEQUENCE [LARGE SCALE GENOMIC DNA]</scope>
    <source>
        <strain evidence="1 2">Foug A</strain>
    </source>
</reference>
<reference evidence="2" key="2">
    <citation type="submission" date="2015-01" db="EMBL/GenBank/DDBJ databases">
        <title>Evolutionary Origins and Diversification of the Mycorrhizal Mutualists.</title>
        <authorList>
            <consortium name="DOE Joint Genome Institute"/>
            <consortium name="Mycorrhizal Genomics Consortium"/>
            <person name="Kohler A."/>
            <person name="Kuo A."/>
            <person name="Nagy L.G."/>
            <person name="Floudas D."/>
            <person name="Copeland A."/>
            <person name="Barry K.W."/>
            <person name="Cichocki N."/>
            <person name="Veneault-Fourrey C."/>
            <person name="LaButti K."/>
            <person name="Lindquist E.A."/>
            <person name="Lipzen A."/>
            <person name="Lundell T."/>
            <person name="Morin E."/>
            <person name="Murat C."/>
            <person name="Riley R."/>
            <person name="Ohm R."/>
            <person name="Sun H."/>
            <person name="Tunlid A."/>
            <person name="Henrissat B."/>
            <person name="Grigoriev I.V."/>
            <person name="Hibbett D.S."/>
            <person name="Martin F."/>
        </authorList>
    </citation>
    <scope>NUCLEOTIDE SEQUENCE [LARGE SCALE GENOMIC DNA]</scope>
    <source>
        <strain evidence="2">Foug A</strain>
    </source>
</reference>
<dbReference type="InParanoid" id="A0A0C3DVG1"/>
<protein>
    <recommendedName>
        <fullName evidence="3">GAG-pre-integrase domain-containing protein</fullName>
    </recommendedName>
</protein>
<gene>
    <name evidence="1" type="ORF">SCLCIDRAFT_124787</name>
</gene>
<accession>A0A0C3DVG1</accession>